<reference evidence="1 2" key="1">
    <citation type="submission" date="2019-09" db="EMBL/GenBank/DDBJ databases">
        <authorList>
            <person name="Depoorter E."/>
        </authorList>
    </citation>
    <scope>NUCLEOTIDE SEQUENCE [LARGE SCALE GENOMIC DNA]</scope>
    <source>
        <strain evidence="1">R-18109</strain>
    </source>
</reference>
<proteinExistence type="predicted"/>
<name>A0A6P2XP35_BURL3</name>
<dbReference type="Proteomes" id="UP000494260">
    <property type="component" value="Unassembled WGS sequence"/>
</dbReference>
<sequence length="193" mass="21266">MQPETSMVRAETNSLCVIEGASDCASRVTSENMVATVDHDTRSADFVGEPAVKKPVRQLPHVGNDVRADATIQFACIVANTNNETRCASAEFSQCVRMSDAETFNQFCIEYGWLELLVDSGNDRVPSPCAVKLFHRRFGGANRRDPIEELRYLLKYIVIGGFDGVPAPAGWLLKVEEYIARMKSSRTAQSGNS</sequence>
<protein>
    <submittedName>
        <fullName evidence="1">Uncharacterized protein</fullName>
    </submittedName>
</protein>
<dbReference type="EMBL" id="CABVQH010000020">
    <property type="protein sequence ID" value="VWD11502.1"/>
    <property type="molecule type" value="Genomic_DNA"/>
</dbReference>
<dbReference type="AlphaFoldDB" id="A0A6P2XP35"/>
<gene>
    <name evidence="1" type="ORF">BLA18109_05260</name>
</gene>
<evidence type="ECO:0000313" key="1">
    <source>
        <dbReference type="EMBL" id="VWD11502.1"/>
    </source>
</evidence>
<organism evidence="1 2">
    <name type="scientific">Burkholderia lata (strain ATCC 17760 / DSM 23089 / LMG 22485 / NCIMB 9086 / R18194 / 383)</name>
    <dbReference type="NCBI Taxonomy" id="482957"/>
    <lineage>
        <taxon>Bacteria</taxon>
        <taxon>Pseudomonadati</taxon>
        <taxon>Pseudomonadota</taxon>
        <taxon>Betaproteobacteria</taxon>
        <taxon>Burkholderiales</taxon>
        <taxon>Burkholderiaceae</taxon>
        <taxon>Burkholderia</taxon>
        <taxon>Burkholderia cepacia complex</taxon>
    </lineage>
</organism>
<accession>A0A6P2XP35</accession>
<evidence type="ECO:0000313" key="2">
    <source>
        <dbReference type="Proteomes" id="UP000494260"/>
    </source>
</evidence>